<evidence type="ECO:0000256" key="1">
    <source>
        <dbReference type="SAM" id="SignalP"/>
    </source>
</evidence>
<name>A0A6U3TLC5_9STRA</name>
<protein>
    <submittedName>
        <fullName evidence="2">Uncharacterized protein</fullName>
    </submittedName>
</protein>
<proteinExistence type="predicted"/>
<sequence length="258" mass="29822">MKSAASSVLCLILLAANVAANIENEYAFDEQLVGRLLGGEQDRHERQLYTSVPKQMYKELIYKEQGCQAFQLVNIRGDIRNLNDDNEPIEVTEFQLGDYASFKCDLFEDDIRFGMYGGRRVGDTFWGCQVIQFVDLRPRANPFDTFNEPVWDCTITDYIGADEDQDNFRGDDIDPSQLRNEGLTLFLFDPNIRDTNNWRRFHSHEGLFATTGGAGTGKGARGQMEVIYDDYKMTWIHIYTVEVWDLEQENFFSNYRGY</sequence>
<reference evidence="2" key="1">
    <citation type="submission" date="2021-01" db="EMBL/GenBank/DDBJ databases">
        <authorList>
            <person name="Corre E."/>
            <person name="Pelletier E."/>
            <person name="Niang G."/>
            <person name="Scheremetjew M."/>
            <person name="Finn R."/>
            <person name="Kale V."/>
            <person name="Holt S."/>
            <person name="Cochrane G."/>
            <person name="Meng A."/>
            <person name="Brown T."/>
            <person name="Cohen L."/>
        </authorList>
    </citation>
    <scope>NUCLEOTIDE SEQUENCE</scope>
    <source>
        <strain evidence="2">Pop2</strain>
    </source>
</reference>
<feature type="chain" id="PRO_5030160173" evidence="1">
    <location>
        <begin position="21"/>
        <end position="258"/>
    </location>
</feature>
<gene>
    <name evidence="2" type="ORF">DBRI1063_LOCUS20760</name>
</gene>
<accession>A0A6U3TLC5</accession>
<organism evidence="2">
    <name type="scientific">Ditylum brightwellii</name>
    <dbReference type="NCBI Taxonomy" id="49249"/>
    <lineage>
        <taxon>Eukaryota</taxon>
        <taxon>Sar</taxon>
        <taxon>Stramenopiles</taxon>
        <taxon>Ochrophyta</taxon>
        <taxon>Bacillariophyta</taxon>
        <taxon>Mediophyceae</taxon>
        <taxon>Lithodesmiophycidae</taxon>
        <taxon>Lithodesmiales</taxon>
        <taxon>Lithodesmiaceae</taxon>
        <taxon>Ditylum</taxon>
    </lineage>
</organism>
<feature type="signal peptide" evidence="1">
    <location>
        <begin position="1"/>
        <end position="20"/>
    </location>
</feature>
<evidence type="ECO:0000313" key="2">
    <source>
        <dbReference type="EMBL" id="CAD9349092.1"/>
    </source>
</evidence>
<keyword evidence="1" id="KW-0732">Signal</keyword>
<dbReference type="AlphaFoldDB" id="A0A6U3TLC5"/>
<dbReference type="EMBL" id="HBGN01032141">
    <property type="protein sequence ID" value="CAD9349092.1"/>
    <property type="molecule type" value="Transcribed_RNA"/>
</dbReference>